<dbReference type="PANTHER" id="PTHR43477:SF1">
    <property type="entry name" value="DIHYDROANTICAPSIN 7-DEHYDROGENASE"/>
    <property type="match status" value="1"/>
</dbReference>
<organism evidence="3">
    <name type="scientific">marine metagenome</name>
    <dbReference type="NCBI Taxonomy" id="408172"/>
    <lineage>
        <taxon>unclassified sequences</taxon>
        <taxon>metagenomes</taxon>
        <taxon>ecological metagenomes</taxon>
    </lineage>
</organism>
<dbReference type="PROSITE" id="PS00061">
    <property type="entry name" value="ADH_SHORT"/>
    <property type="match status" value="1"/>
</dbReference>
<dbReference type="InterPro" id="IPR051122">
    <property type="entry name" value="SDR_DHRS6-like"/>
</dbReference>
<gene>
    <name evidence="3" type="ORF">METZ01_LOCUS180456</name>
</gene>
<name>A0A382CP81_9ZZZZ</name>
<evidence type="ECO:0000256" key="2">
    <source>
        <dbReference type="ARBA" id="ARBA00023002"/>
    </source>
</evidence>
<dbReference type="CDD" id="cd05233">
    <property type="entry name" value="SDR_c"/>
    <property type="match status" value="1"/>
</dbReference>
<keyword evidence="2" id="KW-0560">Oxidoreductase</keyword>
<proteinExistence type="inferred from homology"/>
<dbReference type="Gene3D" id="3.40.50.720">
    <property type="entry name" value="NAD(P)-binding Rossmann-like Domain"/>
    <property type="match status" value="1"/>
</dbReference>
<dbReference type="AlphaFoldDB" id="A0A382CP81"/>
<dbReference type="GO" id="GO:0016491">
    <property type="term" value="F:oxidoreductase activity"/>
    <property type="evidence" value="ECO:0007669"/>
    <property type="project" value="UniProtKB-KW"/>
</dbReference>
<evidence type="ECO:0000256" key="1">
    <source>
        <dbReference type="ARBA" id="ARBA00006484"/>
    </source>
</evidence>
<comment type="similarity">
    <text evidence="1">Belongs to the short-chain dehydrogenases/reductases (SDR) family.</text>
</comment>
<dbReference type="PANTHER" id="PTHR43477">
    <property type="entry name" value="DIHYDROANTICAPSIN 7-DEHYDROGENASE"/>
    <property type="match status" value="1"/>
</dbReference>
<dbReference type="SUPFAM" id="SSF51735">
    <property type="entry name" value="NAD(P)-binding Rossmann-fold domains"/>
    <property type="match status" value="1"/>
</dbReference>
<feature type="non-terminal residue" evidence="3">
    <location>
        <position position="1"/>
    </location>
</feature>
<dbReference type="InterPro" id="IPR002347">
    <property type="entry name" value="SDR_fam"/>
</dbReference>
<dbReference type="EMBL" id="UINC01035345">
    <property type="protein sequence ID" value="SVB27602.1"/>
    <property type="molecule type" value="Genomic_DNA"/>
</dbReference>
<reference evidence="3" key="1">
    <citation type="submission" date="2018-05" db="EMBL/GenBank/DDBJ databases">
        <authorList>
            <person name="Lanie J.A."/>
            <person name="Ng W.-L."/>
            <person name="Kazmierczak K.M."/>
            <person name="Andrzejewski T.M."/>
            <person name="Davidsen T.M."/>
            <person name="Wayne K.J."/>
            <person name="Tettelin H."/>
            <person name="Glass J.I."/>
            <person name="Rusch D."/>
            <person name="Podicherti R."/>
            <person name="Tsui H.-C.T."/>
            <person name="Winkler M.E."/>
        </authorList>
    </citation>
    <scope>NUCLEOTIDE SEQUENCE</scope>
</reference>
<sequence>NIDADNLREVLEVNLVGPSIFNKIVIPYMNKGSSILYVGSTLSEKAVPQMSSYVTTKHGMVGLMRSTCQDLFGRFIHTACICPGATETEMLVEYVQGNKEALTMMAQTLSENRLILPEEIARTLLFCAHNSVINGSIIHANLGIQET</sequence>
<dbReference type="Pfam" id="PF13561">
    <property type="entry name" value="adh_short_C2"/>
    <property type="match status" value="1"/>
</dbReference>
<protein>
    <submittedName>
        <fullName evidence="3">Uncharacterized protein</fullName>
    </submittedName>
</protein>
<evidence type="ECO:0000313" key="3">
    <source>
        <dbReference type="EMBL" id="SVB27602.1"/>
    </source>
</evidence>
<dbReference type="PRINTS" id="PR00081">
    <property type="entry name" value="GDHRDH"/>
</dbReference>
<accession>A0A382CP81</accession>
<dbReference type="InterPro" id="IPR036291">
    <property type="entry name" value="NAD(P)-bd_dom_sf"/>
</dbReference>
<dbReference type="InterPro" id="IPR020904">
    <property type="entry name" value="Sc_DH/Rdtase_CS"/>
</dbReference>